<feature type="non-terminal residue" evidence="1">
    <location>
        <position position="1"/>
    </location>
</feature>
<protein>
    <submittedName>
        <fullName evidence="1">2914_t:CDS:1</fullName>
    </submittedName>
</protein>
<keyword evidence="2" id="KW-1185">Reference proteome</keyword>
<reference evidence="1" key="1">
    <citation type="submission" date="2021-06" db="EMBL/GenBank/DDBJ databases">
        <authorList>
            <person name="Kallberg Y."/>
            <person name="Tangrot J."/>
            <person name="Rosling A."/>
        </authorList>
    </citation>
    <scope>NUCLEOTIDE SEQUENCE</scope>
    <source>
        <strain evidence="1">IN212</strain>
    </source>
</reference>
<dbReference type="SUPFAM" id="SSF56059">
    <property type="entry name" value="Glutathione synthetase ATP-binding domain-like"/>
    <property type="match status" value="1"/>
</dbReference>
<organism evidence="1 2">
    <name type="scientific">Racocetra fulgida</name>
    <dbReference type="NCBI Taxonomy" id="60492"/>
    <lineage>
        <taxon>Eukaryota</taxon>
        <taxon>Fungi</taxon>
        <taxon>Fungi incertae sedis</taxon>
        <taxon>Mucoromycota</taxon>
        <taxon>Glomeromycotina</taxon>
        <taxon>Glomeromycetes</taxon>
        <taxon>Diversisporales</taxon>
        <taxon>Gigasporaceae</taxon>
        <taxon>Racocetra</taxon>
    </lineage>
</organism>
<gene>
    <name evidence="1" type="ORF">RFULGI_LOCUS13316</name>
</gene>
<evidence type="ECO:0000313" key="2">
    <source>
        <dbReference type="Proteomes" id="UP000789396"/>
    </source>
</evidence>
<proteinExistence type="predicted"/>
<sequence length="297" mass="33603">MDEFTSLAENKQDSSQKNDDNLSLFKTIIRKDTYFVMSPKQLDRLKLVSEAVFKLANETLLEIINQNEVESWMESRYGIVKSLWKNGKTGINLIRIDFAWDQEKNFKVLELNSPHQVGWILSGLVEKEASADKIGIPLAPQPMFYANYVLKKLGPKVAIIILSPNAEYDLLASQIESLGGKAKIIYLSEVGFQDIIDFAPTGLFWRCLPGLIERSELIIKISNLRIPQIPSFEYTTGAIPKTYLLSKSDFTKNLNLLEQHKAVLKAGDSAGGKEVILGKNFKDSWEDKLKEIMNSNR</sequence>
<dbReference type="EMBL" id="CAJVPZ010034585">
    <property type="protein sequence ID" value="CAG8747107.1"/>
    <property type="molecule type" value="Genomic_DNA"/>
</dbReference>
<comment type="caution">
    <text evidence="1">The sequence shown here is derived from an EMBL/GenBank/DDBJ whole genome shotgun (WGS) entry which is preliminary data.</text>
</comment>
<accession>A0A9N9NKR9</accession>
<name>A0A9N9NKR9_9GLOM</name>
<dbReference type="OrthoDB" id="2370752at2759"/>
<dbReference type="Proteomes" id="UP000789396">
    <property type="component" value="Unassembled WGS sequence"/>
</dbReference>
<evidence type="ECO:0000313" key="1">
    <source>
        <dbReference type="EMBL" id="CAG8747107.1"/>
    </source>
</evidence>
<dbReference type="AlphaFoldDB" id="A0A9N9NKR9"/>